<evidence type="ECO:0000313" key="1">
    <source>
        <dbReference type="EMBL" id="KAF2650713.1"/>
    </source>
</evidence>
<proteinExistence type="predicted"/>
<keyword evidence="2" id="KW-1185">Reference proteome</keyword>
<organism evidence="1 2">
    <name type="scientific">Lophiostoma macrostomum CBS 122681</name>
    <dbReference type="NCBI Taxonomy" id="1314788"/>
    <lineage>
        <taxon>Eukaryota</taxon>
        <taxon>Fungi</taxon>
        <taxon>Dikarya</taxon>
        <taxon>Ascomycota</taxon>
        <taxon>Pezizomycotina</taxon>
        <taxon>Dothideomycetes</taxon>
        <taxon>Pleosporomycetidae</taxon>
        <taxon>Pleosporales</taxon>
        <taxon>Lophiostomataceae</taxon>
        <taxon>Lophiostoma</taxon>
    </lineage>
</organism>
<dbReference type="EMBL" id="MU004446">
    <property type="protein sequence ID" value="KAF2650713.1"/>
    <property type="molecule type" value="Genomic_DNA"/>
</dbReference>
<dbReference type="Proteomes" id="UP000799324">
    <property type="component" value="Unassembled WGS sequence"/>
</dbReference>
<protein>
    <submittedName>
        <fullName evidence="1">Uncharacterized protein</fullName>
    </submittedName>
</protein>
<sequence length="290" mass="32920">MALEATELEDINSTITLTANGEIFEHELRLRVAAVVDSFPVDIDTTNSAAQSLARYALKDLVHIIIHDRVPHESLRFFRLLIDAVCDRAILEGKWTTSGAWAISTIDDHLEDIDDDDTTSLPEAFLGSYLSSACQVVQCTTTRVLDHFSKDMWNFNVLDFCTCLMDSMELADVLGKSLIHQIVLKMLKSKEMSSTRNFATLLAFLSQAWECGEEWGGAGQKGVIRELKRMKSNYQQHEQQMVSGLLKIWEAFLKPTQNIPNKEAFGGWHKTDKWAEFWKEMKDSNITKKP</sequence>
<name>A0A6A6SVU3_9PLEO</name>
<gene>
    <name evidence="1" type="ORF">K491DRAFT_682759</name>
</gene>
<accession>A0A6A6SVU3</accession>
<evidence type="ECO:0000313" key="2">
    <source>
        <dbReference type="Proteomes" id="UP000799324"/>
    </source>
</evidence>
<dbReference type="AlphaFoldDB" id="A0A6A6SVU3"/>
<reference evidence="1" key="1">
    <citation type="journal article" date="2020" name="Stud. Mycol.">
        <title>101 Dothideomycetes genomes: a test case for predicting lifestyles and emergence of pathogens.</title>
        <authorList>
            <person name="Haridas S."/>
            <person name="Albert R."/>
            <person name="Binder M."/>
            <person name="Bloem J."/>
            <person name="Labutti K."/>
            <person name="Salamov A."/>
            <person name="Andreopoulos B."/>
            <person name="Baker S."/>
            <person name="Barry K."/>
            <person name="Bills G."/>
            <person name="Bluhm B."/>
            <person name="Cannon C."/>
            <person name="Castanera R."/>
            <person name="Culley D."/>
            <person name="Daum C."/>
            <person name="Ezra D."/>
            <person name="Gonzalez J."/>
            <person name="Henrissat B."/>
            <person name="Kuo A."/>
            <person name="Liang C."/>
            <person name="Lipzen A."/>
            <person name="Lutzoni F."/>
            <person name="Magnuson J."/>
            <person name="Mondo S."/>
            <person name="Nolan M."/>
            <person name="Ohm R."/>
            <person name="Pangilinan J."/>
            <person name="Park H.-J."/>
            <person name="Ramirez L."/>
            <person name="Alfaro M."/>
            <person name="Sun H."/>
            <person name="Tritt A."/>
            <person name="Yoshinaga Y."/>
            <person name="Zwiers L.-H."/>
            <person name="Turgeon B."/>
            <person name="Goodwin S."/>
            <person name="Spatafora J."/>
            <person name="Crous P."/>
            <person name="Grigoriev I."/>
        </authorList>
    </citation>
    <scope>NUCLEOTIDE SEQUENCE</scope>
    <source>
        <strain evidence="1">CBS 122681</strain>
    </source>
</reference>